<dbReference type="PRINTS" id="PR01333">
    <property type="entry name" value="2POREKCHANEL"/>
</dbReference>
<dbReference type="GeneTree" id="ENSGT00940000160509"/>
<keyword evidence="3 9" id="KW-0812">Transmembrane</keyword>
<accession>A0A3B4C8F9</accession>
<evidence type="ECO:0000313" key="13">
    <source>
        <dbReference type="Ensembl" id="ENSPNAP00000007943.1"/>
    </source>
</evidence>
<dbReference type="InterPro" id="IPR001779">
    <property type="entry name" value="2pore_dom_K_chnl_TWIK1"/>
</dbReference>
<feature type="transmembrane region" description="Helical" evidence="11">
    <location>
        <begin position="270"/>
        <end position="287"/>
    </location>
</feature>
<keyword evidence="2 9" id="KW-0813">Transport</keyword>
<gene>
    <name evidence="13" type="primary">KCNK6</name>
</gene>
<dbReference type="STRING" id="42514.ENSPNAP00000007943"/>
<evidence type="ECO:0000256" key="1">
    <source>
        <dbReference type="ARBA" id="ARBA00004141"/>
    </source>
</evidence>
<proteinExistence type="inferred from homology"/>
<feature type="transmembrane region" description="Helical" evidence="11">
    <location>
        <begin position="299"/>
        <end position="319"/>
    </location>
</feature>
<dbReference type="GO" id="GO:0005886">
    <property type="term" value="C:plasma membrane"/>
    <property type="evidence" value="ECO:0007669"/>
    <property type="project" value="TreeGrafter"/>
</dbReference>
<evidence type="ECO:0000256" key="9">
    <source>
        <dbReference type="RuleBase" id="RU003857"/>
    </source>
</evidence>
<dbReference type="Pfam" id="PF07885">
    <property type="entry name" value="Ion_trans_2"/>
    <property type="match status" value="2"/>
</dbReference>
<reference evidence="13" key="2">
    <citation type="submission" date="2025-08" db="UniProtKB">
        <authorList>
            <consortium name="Ensembl"/>
        </authorList>
    </citation>
    <scope>IDENTIFICATION</scope>
</reference>
<keyword evidence="8 9" id="KW-0407">Ion channel</keyword>
<feature type="region of interest" description="Disordered" evidence="10">
    <location>
        <begin position="1"/>
        <end position="36"/>
    </location>
</feature>
<organism evidence="13 14">
    <name type="scientific">Pygocentrus nattereri</name>
    <name type="common">Red-bellied piranha</name>
    <dbReference type="NCBI Taxonomy" id="42514"/>
    <lineage>
        <taxon>Eukaryota</taxon>
        <taxon>Metazoa</taxon>
        <taxon>Chordata</taxon>
        <taxon>Craniata</taxon>
        <taxon>Vertebrata</taxon>
        <taxon>Euteleostomi</taxon>
        <taxon>Actinopterygii</taxon>
        <taxon>Neopterygii</taxon>
        <taxon>Teleostei</taxon>
        <taxon>Ostariophysi</taxon>
        <taxon>Characiformes</taxon>
        <taxon>Characoidei</taxon>
        <taxon>Pygocentrus</taxon>
    </lineage>
</organism>
<evidence type="ECO:0000259" key="12">
    <source>
        <dbReference type="Pfam" id="PF07885"/>
    </source>
</evidence>
<evidence type="ECO:0000256" key="6">
    <source>
        <dbReference type="ARBA" id="ARBA00023065"/>
    </source>
</evidence>
<dbReference type="SUPFAM" id="SSF81324">
    <property type="entry name" value="Voltage-gated potassium channels"/>
    <property type="match status" value="2"/>
</dbReference>
<feature type="transmembrane region" description="Helical" evidence="11">
    <location>
        <begin position="76"/>
        <end position="100"/>
    </location>
</feature>
<feature type="transmembrane region" description="Helical" evidence="11">
    <location>
        <begin position="233"/>
        <end position="258"/>
    </location>
</feature>
<evidence type="ECO:0000313" key="14">
    <source>
        <dbReference type="Proteomes" id="UP001501920"/>
    </source>
</evidence>
<dbReference type="GeneID" id="108443044"/>
<comment type="similarity">
    <text evidence="9">Belongs to the two pore domain potassium channel (TC 1.A.1.8) family.</text>
</comment>
<evidence type="ECO:0000256" key="10">
    <source>
        <dbReference type="SAM" id="MobiDB-lite"/>
    </source>
</evidence>
<dbReference type="GO" id="GO:0015271">
    <property type="term" value="F:outward rectifier potassium channel activity"/>
    <property type="evidence" value="ECO:0007669"/>
    <property type="project" value="TreeGrafter"/>
</dbReference>
<dbReference type="PANTHER" id="PTHR11003">
    <property type="entry name" value="POTASSIUM CHANNEL, SUBFAMILY K"/>
    <property type="match status" value="1"/>
</dbReference>
<evidence type="ECO:0000256" key="4">
    <source>
        <dbReference type="ARBA" id="ARBA00022958"/>
    </source>
</evidence>
<feature type="domain" description="Potassium channel" evidence="12">
    <location>
        <begin position="247"/>
        <end position="324"/>
    </location>
</feature>
<dbReference type="InterPro" id="IPR003280">
    <property type="entry name" value="2pore_dom_K_chnl"/>
</dbReference>
<evidence type="ECO:0000256" key="7">
    <source>
        <dbReference type="ARBA" id="ARBA00023136"/>
    </source>
</evidence>
<name>A0A3B4C8F9_PYGNA</name>
<reference evidence="13" key="3">
    <citation type="submission" date="2025-09" db="UniProtKB">
        <authorList>
            <consortium name="Ensembl"/>
        </authorList>
    </citation>
    <scope>IDENTIFICATION</scope>
</reference>
<dbReference type="CTD" id="9424"/>
<dbReference type="PANTHER" id="PTHR11003:SF28">
    <property type="entry name" value="POTASSIUM CHANNEL SUBFAMILY K MEMBER 6"/>
    <property type="match status" value="1"/>
</dbReference>
<dbReference type="Proteomes" id="UP001501920">
    <property type="component" value="Chromosome 7"/>
</dbReference>
<feature type="transmembrane region" description="Helical" evidence="11">
    <location>
        <begin position="190"/>
        <end position="212"/>
    </location>
</feature>
<dbReference type="GO" id="GO:0022841">
    <property type="term" value="F:potassium ion leak channel activity"/>
    <property type="evidence" value="ECO:0007669"/>
    <property type="project" value="TreeGrafter"/>
</dbReference>
<dbReference type="Gene3D" id="1.10.287.70">
    <property type="match status" value="1"/>
</dbReference>
<feature type="domain" description="Potassium channel" evidence="12">
    <location>
        <begin position="154"/>
        <end position="212"/>
    </location>
</feature>
<feature type="compositionally biased region" description="Basic and acidic residues" evidence="10">
    <location>
        <begin position="1"/>
        <end position="23"/>
    </location>
</feature>
<dbReference type="InterPro" id="IPR013099">
    <property type="entry name" value="K_chnl_dom"/>
</dbReference>
<dbReference type="GO" id="GO:0030322">
    <property type="term" value="P:stabilization of membrane potential"/>
    <property type="evidence" value="ECO:0007669"/>
    <property type="project" value="TreeGrafter"/>
</dbReference>
<dbReference type="AlphaFoldDB" id="A0A3B4C8F9"/>
<dbReference type="OrthoDB" id="297496at2759"/>
<keyword evidence="7 11" id="KW-0472">Membrane</keyword>
<evidence type="ECO:0000256" key="11">
    <source>
        <dbReference type="SAM" id="Phobius"/>
    </source>
</evidence>
<keyword evidence="5 11" id="KW-1133">Transmembrane helix</keyword>
<evidence type="ECO:0000256" key="5">
    <source>
        <dbReference type="ARBA" id="ARBA00022989"/>
    </source>
</evidence>
<keyword evidence="6 9" id="KW-0406">Ion transport</keyword>
<dbReference type="OMA" id="PHCDEDI"/>
<evidence type="ECO:0000256" key="3">
    <source>
        <dbReference type="ARBA" id="ARBA00022692"/>
    </source>
</evidence>
<dbReference type="FunFam" id="1.10.287.70:FF:000360">
    <property type="entry name" value="Potassium two pore domain channel subfamily K member 6"/>
    <property type="match status" value="1"/>
</dbReference>
<comment type="subcellular location">
    <subcellularLocation>
        <location evidence="1">Membrane</location>
        <topology evidence="1">Multi-pass membrane protein</topology>
    </subcellularLocation>
</comment>
<protein>
    <recommendedName>
        <fullName evidence="12">Potassium channel domain-containing protein</fullName>
    </recommendedName>
</protein>
<evidence type="ECO:0000256" key="2">
    <source>
        <dbReference type="ARBA" id="ARBA00022448"/>
    </source>
</evidence>
<dbReference type="InterPro" id="IPR005408">
    <property type="entry name" value="2pore_dom_K_chnl_TWIK"/>
</dbReference>
<feature type="region of interest" description="Disordered" evidence="10">
    <location>
        <begin position="363"/>
        <end position="383"/>
    </location>
</feature>
<evidence type="ECO:0000256" key="8">
    <source>
        <dbReference type="ARBA" id="ARBA00023303"/>
    </source>
</evidence>
<dbReference type="PRINTS" id="PR01096">
    <property type="entry name" value="TWIK1CHANNEL"/>
</dbReference>
<sequence length="383" mass="42485">MSRNRDESAAEELRFQDGPRAEEGGVPQLSSAQPRSLKAEAAELRRVSCRRGLDEPSLRRFSPLLQATMSTVLRSCLLLGGLVLAYVVYLLLGALVFSAIERPVEEDLHSELSALKAEILQLSCINASTLEDFLEKVLRANKYGVSALRNASVSSNWDLASSLFFANTLVTTVGYGHTTPLSDAGKAFSIVYALFGVPFTMLVLTACVQRLMRPLTYRPIALWQQWSGWQPQTVAVGHFVVLLTVVVVAFFVLPAVIFSSIEDSWSFLEAFYFCFISLCTIGLGDFVPGEQPNQRLRPLYKLSVMVYLFVGLMVMYLVLRTFHKLADVQGWTAFFHLPNCDDEGEEDKEPIVEAVNETMQADETAASKPLDPGSHVSYNSFSK</sequence>
<keyword evidence="14" id="KW-1185">Reference proteome</keyword>
<dbReference type="PRINTS" id="PR01586">
    <property type="entry name" value="TWIKCHANNEL"/>
</dbReference>
<reference evidence="13 14" key="1">
    <citation type="submission" date="2020-10" db="EMBL/GenBank/DDBJ databases">
        <title>Pygocentrus nattereri (red-bellied piranha) genome, fPygNat1, primary haplotype.</title>
        <authorList>
            <person name="Myers G."/>
            <person name="Meyer A."/>
            <person name="Karagic N."/>
            <person name="Pippel M."/>
            <person name="Winkler S."/>
            <person name="Tracey A."/>
            <person name="Wood J."/>
            <person name="Formenti G."/>
            <person name="Howe K."/>
            <person name="Fedrigo O."/>
            <person name="Jarvis E.D."/>
        </authorList>
    </citation>
    <scope>NUCLEOTIDE SEQUENCE [LARGE SCALE GENOMIC DNA]</scope>
</reference>
<keyword evidence="4" id="KW-0630">Potassium</keyword>
<dbReference type="Ensembl" id="ENSPNAT00000000998.2">
    <property type="protein sequence ID" value="ENSPNAP00000007943.1"/>
    <property type="gene ID" value="ENSPNAG00000013608.2"/>
</dbReference>